<dbReference type="RefSeq" id="WP_344024530.1">
    <property type="nucleotide sequence ID" value="NZ_BAAAJK010000021.1"/>
</dbReference>
<dbReference type="InterPro" id="IPR003661">
    <property type="entry name" value="HisK_dim/P_dom"/>
</dbReference>
<dbReference type="InterPro" id="IPR004358">
    <property type="entry name" value="Sig_transdc_His_kin-like_C"/>
</dbReference>
<feature type="domain" description="PAC" evidence="10">
    <location>
        <begin position="239"/>
        <end position="291"/>
    </location>
</feature>
<comment type="catalytic activity">
    <reaction evidence="1">
        <text>ATP + protein L-histidine = ADP + protein N-phospho-L-histidine.</text>
        <dbReference type="EC" id="2.7.13.3"/>
    </reaction>
</comment>
<evidence type="ECO:0000259" key="10">
    <source>
        <dbReference type="PROSITE" id="PS50113"/>
    </source>
</evidence>
<dbReference type="InterPro" id="IPR036097">
    <property type="entry name" value="HisK_dim/P_sf"/>
</dbReference>
<evidence type="ECO:0000256" key="7">
    <source>
        <dbReference type="ARBA" id="ARBA00023012"/>
    </source>
</evidence>
<dbReference type="PRINTS" id="PR00344">
    <property type="entry name" value="BCTRLSENSOR"/>
</dbReference>
<dbReference type="SMART" id="SM00387">
    <property type="entry name" value="HATPase_c"/>
    <property type="match status" value="1"/>
</dbReference>
<feature type="domain" description="Histidine kinase" evidence="9">
    <location>
        <begin position="315"/>
        <end position="529"/>
    </location>
</feature>
<dbReference type="Pfam" id="PF13188">
    <property type="entry name" value="PAS_8"/>
    <property type="match status" value="1"/>
</dbReference>
<dbReference type="InterPro" id="IPR029016">
    <property type="entry name" value="GAF-like_dom_sf"/>
</dbReference>
<protein>
    <recommendedName>
        <fullName evidence="3">histidine kinase</fullName>
        <ecNumber evidence="3">2.7.13.3</ecNumber>
    </recommendedName>
</protein>
<reference evidence="11 12" key="1">
    <citation type="journal article" date="2019" name="Int. J. Syst. Evol. Microbiol.">
        <title>The Global Catalogue of Microorganisms (GCM) 10K type strain sequencing project: providing services to taxonomists for standard genome sequencing and annotation.</title>
        <authorList>
            <consortium name="The Broad Institute Genomics Platform"/>
            <consortium name="The Broad Institute Genome Sequencing Center for Infectious Disease"/>
            <person name="Wu L."/>
            <person name="Ma J."/>
        </authorList>
    </citation>
    <scope>NUCLEOTIDE SEQUENCE [LARGE SCALE GENOMIC DNA]</scope>
    <source>
        <strain evidence="11 12">JCM 11896</strain>
    </source>
</reference>
<dbReference type="Pfam" id="PF02518">
    <property type="entry name" value="HATPase_c"/>
    <property type="match status" value="1"/>
</dbReference>
<evidence type="ECO:0000256" key="3">
    <source>
        <dbReference type="ARBA" id="ARBA00012438"/>
    </source>
</evidence>
<comment type="caution">
    <text evidence="11">The sequence shown here is derived from an EMBL/GenBank/DDBJ whole genome shotgun (WGS) entry which is preliminary data.</text>
</comment>
<dbReference type="Gene3D" id="3.30.450.40">
    <property type="match status" value="1"/>
</dbReference>
<dbReference type="SUPFAM" id="SSF47384">
    <property type="entry name" value="Homodimeric domain of signal transducing histidine kinase"/>
    <property type="match status" value="1"/>
</dbReference>
<dbReference type="Gene3D" id="1.10.287.130">
    <property type="match status" value="1"/>
</dbReference>
<keyword evidence="4" id="KW-0597">Phosphoprotein</keyword>
<dbReference type="CDD" id="cd00082">
    <property type="entry name" value="HisKA"/>
    <property type="match status" value="1"/>
</dbReference>
<dbReference type="SMART" id="SM00388">
    <property type="entry name" value="HisKA"/>
    <property type="match status" value="1"/>
</dbReference>
<dbReference type="InterPro" id="IPR035965">
    <property type="entry name" value="PAS-like_dom_sf"/>
</dbReference>
<name>A0ABN1XYP5_9PSEU</name>
<evidence type="ECO:0000256" key="2">
    <source>
        <dbReference type="ARBA" id="ARBA00004236"/>
    </source>
</evidence>
<evidence type="ECO:0000259" key="9">
    <source>
        <dbReference type="PROSITE" id="PS50109"/>
    </source>
</evidence>
<keyword evidence="8" id="KW-0175">Coiled coil</keyword>
<gene>
    <name evidence="11" type="ORF">GCM10009613_39080</name>
</gene>
<dbReference type="PROSITE" id="PS50113">
    <property type="entry name" value="PAC"/>
    <property type="match status" value="1"/>
</dbReference>
<dbReference type="InterPro" id="IPR000700">
    <property type="entry name" value="PAS-assoc_C"/>
</dbReference>
<proteinExistence type="predicted"/>
<sequence length="536" mass="56570">MTVTDAAFDLDHADTVALLQRQTELLEQIAAGTALPEVLGGITTALESLVPGARCSVLLLDEARTRLRHGAAPSLPPEYSSRIDGMAIGADAGSCGAAAYLGSPVVAEDIGTDPRWRGYRELAVPYGLRSCWSSPITGRGGVLGTFAVYRDRTHRPSAREERLVGRLTHLASVAIEHAGLYGALTESEERFRRAFADNATGMALAAPDGTVTEANRALTELLGRDVRGETVDDVLVPVPGGEARAHRPDGTELELAVTASEIRGPDGRPVQLSVAVLDLTQRRAALRERQARHEAEVARAAAEAASHAKSRFVAALGHELRTPLQAISGFAELLGTLDLPVERRAAALEHISGATTHILSLVDDVLDVARIEAGALPTHPVDLDLRPLADEVLDLLRPMADERGVTLQHDGRGPVTARADPRRLRQVLINLVGNGIRYNRPGGRVSVTVTSGTTVRLVVADSGRGIPDGTADRLFVAFDRLDRDEPGDEGVGLGLPLARGLVEAMGGSLTLDSVVGTGTTAVVTLPAPARPAADRP</sequence>
<dbReference type="EMBL" id="BAAAJK010000021">
    <property type="protein sequence ID" value="GAA1393053.1"/>
    <property type="molecule type" value="Genomic_DNA"/>
</dbReference>
<organism evidence="11 12">
    <name type="scientific">Pseudonocardia kongjuensis</name>
    <dbReference type="NCBI Taxonomy" id="102227"/>
    <lineage>
        <taxon>Bacteria</taxon>
        <taxon>Bacillati</taxon>
        <taxon>Actinomycetota</taxon>
        <taxon>Actinomycetes</taxon>
        <taxon>Pseudonocardiales</taxon>
        <taxon>Pseudonocardiaceae</taxon>
        <taxon>Pseudonocardia</taxon>
    </lineage>
</organism>
<evidence type="ECO:0000256" key="4">
    <source>
        <dbReference type="ARBA" id="ARBA00022553"/>
    </source>
</evidence>
<dbReference type="InterPro" id="IPR000014">
    <property type="entry name" value="PAS"/>
</dbReference>
<dbReference type="SUPFAM" id="SSF55874">
    <property type="entry name" value="ATPase domain of HSP90 chaperone/DNA topoisomerase II/histidine kinase"/>
    <property type="match status" value="1"/>
</dbReference>
<evidence type="ECO:0000256" key="5">
    <source>
        <dbReference type="ARBA" id="ARBA00022679"/>
    </source>
</evidence>
<feature type="coiled-coil region" evidence="8">
    <location>
        <begin position="276"/>
        <end position="303"/>
    </location>
</feature>
<dbReference type="InterPro" id="IPR003594">
    <property type="entry name" value="HATPase_dom"/>
</dbReference>
<keyword evidence="6" id="KW-0418">Kinase</keyword>
<dbReference type="InterPro" id="IPR005467">
    <property type="entry name" value="His_kinase_dom"/>
</dbReference>
<dbReference type="CDD" id="cd00130">
    <property type="entry name" value="PAS"/>
    <property type="match status" value="1"/>
</dbReference>
<evidence type="ECO:0000256" key="6">
    <source>
        <dbReference type="ARBA" id="ARBA00022777"/>
    </source>
</evidence>
<evidence type="ECO:0000313" key="11">
    <source>
        <dbReference type="EMBL" id="GAA1393053.1"/>
    </source>
</evidence>
<dbReference type="InterPro" id="IPR036890">
    <property type="entry name" value="HATPase_C_sf"/>
</dbReference>
<evidence type="ECO:0000313" key="12">
    <source>
        <dbReference type="Proteomes" id="UP001501414"/>
    </source>
</evidence>
<keyword evidence="12" id="KW-1185">Reference proteome</keyword>
<dbReference type="Pfam" id="PF13185">
    <property type="entry name" value="GAF_2"/>
    <property type="match status" value="1"/>
</dbReference>
<dbReference type="Gene3D" id="3.30.565.10">
    <property type="entry name" value="Histidine kinase-like ATPase, C-terminal domain"/>
    <property type="match status" value="1"/>
</dbReference>
<dbReference type="Gene3D" id="3.30.450.20">
    <property type="entry name" value="PAS domain"/>
    <property type="match status" value="2"/>
</dbReference>
<dbReference type="PROSITE" id="PS50109">
    <property type="entry name" value="HIS_KIN"/>
    <property type="match status" value="1"/>
</dbReference>
<dbReference type="SUPFAM" id="SSF55785">
    <property type="entry name" value="PYP-like sensor domain (PAS domain)"/>
    <property type="match status" value="1"/>
</dbReference>
<evidence type="ECO:0000256" key="1">
    <source>
        <dbReference type="ARBA" id="ARBA00000085"/>
    </source>
</evidence>
<dbReference type="Pfam" id="PF00512">
    <property type="entry name" value="HisKA"/>
    <property type="match status" value="1"/>
</dbReference>
<comment type="subcellular location">
    <subcellularLocation>
        <location evidence="2">Cell membrane</location>
    </subcellularLocation>
</comment>
<dbReference type="EC" id="2.7.13.3" evidence="3"/>
<dbReference type="Proteomes" id="UP001501414">
    <property type="component" value="Unassembled WGS sequence"/>
</dbReference>
<keyword evidence="5" id="KW-0808">Transferase</keyword>
<dbReference type="SMART" id="SM00065">
    <property type="entry name" value="GAF"/>
    <property type="match status" value="1"/>
</dbReference>
<dbReference type="InterPro" id="IPR003018">
    <property type="entry name" value="GAF"/>
</dbReference>
<evidence type="ECO:0000256" key="8">
    <source>
        <dbReference type="SAM" id="Coils"/>
    </source>
</evidence>
<accession>A0ABN1XYP5</accession>
<dbReference type="PANTHER" id="PTHR43047">
    <property type="entry name" value="TWO-COMPONENT HISTIDINE PROTEIN KINASE"/>
    <property type="match status" value="1"/>
</dbReference>
<keyword evidence="7" id="KW-0902">Two-component regulatory system</keyword>
<dbReference type="SUPFAM" id="SSF55781">
    <property type="entry name" value="GAF domain-like"/>
    <property type="match status" value="1"/>
</dbReference>